<dbReference type="Pfam" id="PF20667">
    <property type="entry name" value="Sec10_N"/>
    <property type="match status" value="1"/>
</dbReference>
<keyword evidence="10" id="KW-1185">Reference proteome</keyword>
<evidence type="ECO:0000256" key="5">
    <source>
        <dbReference type="SAM" id="Coils"/>
    </source>
</evidence>
<sequence length="846" mass="95514">MGLYGLDDQTRRLIRLENFKDNFSVKEFIEVVAVNYDGFTSSKNTEALDPKPYIRTFEAVLHELERLQNDISNHESAAAIEVKNAEIKHCQNVIATSQEITGVLRDFGALDDTVGDISTATSQLNGRLEKLSLQYEKSVESSFLINSYLNINKHSSCEGLERLWESNHPADKRKCANVVRQIQILSRKLEDVENGEKSRDIIDKFAEKLERDLLNDFDTAYRSADLVIMKESADILTDFNGGSSVVQMFVNQHDYFIVQENLVDESLVMNDEVWTKICDPEGDYSEFEDTLTKMATGMEDVIMQELQIIRKVFRDPVVILKVFLQRVFAQKIQLQIEAYLKKAESLSSLAYVRTLHVAYTKIKLFTTSLKSAFSKQNIDTNDELSALLDQNFLDNFVPYIENGQYFDAELRSLNEVTMQSMAKFTEAHNHKLSREQSLLSRFTSSGDKQAGPLPAGTAGAAVSDTTLERHGSFSSLNNNSKEKETGRIGQLIRAVRLERTNSDRKPGENHFGMHSSGSSSNLNQYTEYDETDGDIKPEMVRRILSSMAESVKRDLEMSEASRIPGHAKLFVNHLLNSLCKNCIDIVLEEAYQLSLNQEIKSQVDLSYLKLISDASNAIMLMSSMIKTVIYPMVSTSSPPMRTVITTLVNTYYQRSETKINKTISNTVETCISRLSYLLSRQKKKDFLPREDSIEIVQQSVTCTEVIVFLTMIHKSALTALDGDNLTMLLEDIGFGFRDLVLDHFKKFSVNRTGARIAAKDIDQYHEAMERWSVPAVSSAFMVADAIAELFTVSPQNVSQLIRNTPNLSQAKFYNLREYLAKRADFTSDGIVDQLSALELAGSGRSQ</sequence>
<evidence type="ECO:0000313" key="10">
    <source>
        <dbReference type="Proteomes" id="UP000398389"/>
    </source>
</evidence>
<feature type="domain" description="Exocyst complex component Sec10 N-terminal" evidence="8">
    <location>
        <begin position="50"/>
        <end position="166"/>
    </location>
</feature>
<dbReference type="InterPro" id="IPR048627">
    <property type="entry name" value="Sec10_HB"/>
</dbReference>
<keyword evidence="2" id="KW-0813">Transport</keyword>
<proteinExistence type="inferred from homology"/>
<dbReference type="Proteomes" id="UP000398389">
    <property type="component" value="Unassembled WGS sequence"/>
</dbReference>
<evidence type="ECO:0000259" key="7">
    <source>
        <dbReference type="Pfam" id="PF07393"/>
    </source>
</evidence>
<evidence type="ECO:0000256" key="2">
    <source>
        <dbReference type="ARBA" id="ARBA00022448"/>
    </source>
</evidence>
<feature type="compositionally biased region" description="Basic and acidic residues" evidence="6">
    <location>
        <begin position="495"/>
        <end position="508"/>
    </location>
</feature>
<dbReference type="GO" id="GO:0006893">
    <property type="term" value="P:Golgi to plasma membrane transport"/>
    <property type="evidence" value="ECO:0007669"/>
    <property type="project" value="TreeGrafter"/>
</dbReference>
<feature type="compositionally biased region" description="Polar residues" evidence="6">
    <location>
        <begin position="515"/>
        <end position="525"/>
    </location>
</feature>
<dbReference type="OrthoDB" id="125856at2759"/>
<evidence type="ECO:0000256" key="4">
    <source>
        <dbReference type="ARBA" id="ARBA00023054"/>
    </source>
</evidence>
<feature type="region of interest" description="Disordered" evidence="6">
    <location>
        <begin position="470"/>
        <end position="525"/>
    </location>
</feature>
<reference evidence="9 10" key="1">
    <citation type="submission" date="2019-09" db="EMBL/GenBank/DDBJ databases">
        <authorList>
            <person name="Brejova B."/>
        </authorList>
    </citation>
    <scope>NUCLEOTIDE SEQUENCE [LARGE SCALE GENOMIC DNA]</scope>
</reference>
<dbReference type="GeneID" id="43580613"/>
<dbReference type="AlphaFoldDB" id="A0A5E8BBH9"/>
<dbReference type="Pfam" id="PF07393">
    <property type="entry name" value="Sec10_HB"/>
    <property type="match status" value="1"/>
</dbReference>
<evidence type="ECO:0000256" key="6">
    <source>
        <dbReference type="SAM" id="MobiDB-lite"/>
    </source>
</evidence>
<comment type="similarity">
    <text evidence="1">Belongs to the SEC10 family.</text>
</comment>
<evidence type="ECO:0000256" key="3">
    <source>
        <dbReference type="ARBA" id="ARBA00022483"/>
    </source>
</evidence>
<protein>
    <submittedName>
        <fullName evidence="9">Uncharacterized protein</fullName>
    </submittedName>
</protein>
<organism evidence="9 10">
    <name type="scientific">Magnusiomyces paraingens</name>
    <dbReference type="NCBI Taxonomy" id="2606893"/>
    <lineage>
        <taxon>Eukaryota</taxon>
        <taxon>Fungi</taxon>
        <taxon>Dikarya</taxon>
        <taxon>Ascomycota</taxon>
        <taxon>Saccharomycotina</taxon>
        <taxon>Dipodascomycetes</taxon>
        <taxon>Dipodascales</taxon>
        <taxon>Dipodascaceae</taxon>
        <taxon>Magnusiomyces</taxon>
    </lineage>
</organism>
<evidence type="ECO:0000259" key="8">
    <source>
        <dbReference type="Pfam" id="PF20667"/>
    </source>
</evidence>
<dbReference type="EMBL" id="CABVLU010000002">
    <property type="protein sequence ID" value="VVT48466.1"/>
    <property type="molecule type" value="Genomic_DNA"/>
</dbReference>
<accession>A0A5E8BBH9</accession>
<dbReference type="PANTHER" id="PTHR12100">
    <property type="entry name" value="SEC10"/>
    <property type="match status" value="1"/>
</dbReference>
<keyword evidence="4 5" id="KW-0175">Coiled coil</keyword>
<dbReference type="GO" id="GO:0000145">
    <property type="term" value="C:exocyst"/>
    <property type="evidence" value="ECO:0007669"/>
    <property type="project" value="TreeGrafter"/>
</dbReference>
<dbReference type="PANTHER" id="PTHR12100:SF0">
    <property type="entry name" value="EXOCYST COMPLEX COMPONENT 5"/>
    <property type="match status" value="1"/>
</dbReference>
<feature type="coiled-coil region" evidence="5">
    <location>
        <begin position="57"/>
        <end position="84"/>
    </location>
</feature>
<dbReference type="InterPro" id="IPR048625">
    <property type="entry name" value="Sec10_N"/>
</dbReference>
<evidence type="ECO:0000313" key="9">
    <source>
        <dbReference type="EMBL" id="VVT48466.1"/>
    </source>
</evidence>
<evidence type="ECO:0000256" key="1">
    <source>
        <dbReference type="ARBA" id="ARBA00006572"/>
    </source>
</evidence>
<name>A0A5E8BBH9_9ASCO</name>
<dbReference type="RefSeq" id="XP_031852404.1">
    <property type="nucleotide sequence ID" value="XM_031996513.1"/>
</dbReference>
<dbReference type="GO" id="GO:0006887">
    <property type="term" value="P:exocytosis"/>
    <property type="evidence" value="ECO:0007669"/>
    <property type="project" value="UniProtKB-KW"/>
</dbReference>
<keyword evidence="3" id="KW-0268">Exocytosis</keyword>
<feature type="domain" description="Exocyst complex component Sec10-like alpha-helical bundle" evidence="7">
    <location>
        <begin position="174"/>
        <end position="828"/>
    </location>
</feature>
<dbReference type="InterPro" id="IPR009976">
    <property type="entry name" value="Sec10-like"/>
</dbReference>
<gene>
    <name evidence="9" type="ORF">SAPINGB_P001793</name>
</gene>